<evidence type="ECO:0000313" key="4">
    <source>
        <dbReference type="Proteomes" id="UP001519308"/>
    </source>
</evidence>
<evidence type="ECO:0000256" key="1">
    <source>
        <dbReference type="ARBA" id="ARBA00006484"/>
    </source>
</evidence>
<keyword evidence="4" id="KW-1185">Reference proteome</keyword>
<dbReference type="PANTHER" id="PTHR24314">
    <property type="entry name" value="NON-SPECIFIC LIPID TRANSFER PROTEIN-RELATED"/>
    <property type="match status" value="1"/>
</dbReference>
<name>A0ABS4K336_9CLOT</name>
<sequence>MVKNVVITGSTRGLGLEMAKEFLKAGCNVTISGSRENSFDREKQLVKGFEKQFIYVPCNVRNISEIKNLWTKSVEKWGTVDIWINNAGQNVPHEFMWDTEAEYIEAVVDTNIKGVMYGCKIAVENMVKQGHGQVWNMEGLGSDDMIIEKTILYGTSKRALTYFTKGLAKELKDSQVKVGRLSPGMMLTEFITKAPTGELSTVTQDNQFKKVFNILADKPETVAKFFIPKILENTKQNAYIKWLTNTKSAQRFMMAPFKKRELI</sequence>
<comment type="similarity">
    <text evidence="1 2">Belongs to the short-chain dehydrogenases/reductases (SDR) family.</text>
</comment>
<dbReference type="CDD" id="cd05233">
    <property type="entry name" value="SDR_c"/>
    <property type="match status" value="1"/>
</dbReference>
<dbReference type="RefSeq" id="WP_242833382.1">
    <property type="nucleotide sequence ID" value="NZ_JAGGLL010000008.1"/>
</dbReference>
<dbReference type="PANTHER" id="PTHR24314:SF21">
    <property type="entry name" value="CHLOROPHYLL(IDE) B REDUCTASE NYC1, CHLOROPLASTIC-RELATED"/>
    <property type="match status" value="1"/>
</dbReference>
<dbReference type="Gene3D" id="3.40.50.720">
    <property type="entry name" value="NAD(P)-binding Rossmann-like Domain"/>
    <property type="match status" value="1"/>
</dbReference>
<dbReference type="Pfam" id="PF00106">
    <property type="entry name" value="adh_short"/>
    <property type="match status" value="1"/>
</dbReference>
<reference evidence="3 4" key="1">
    <citation type="submission" date="2021-03" db="EMBL/GenBank/DDBJ databases">
        <title>Genomic Encyclopedia of Type Strains, Phase IV (KMG-IV): sequencing the most valuable type-strain genomes for metagenomic binning, comparative biology and taxonomic classification.</title>
        <authorList>
            <person name="Goeker M."/>
        </authorList>
    </citation>
    <scope>NUCLEOTIDE SEQUENCE [LARGE SCALE GENOMIC DNA]</scope>
    <source>
        <strain evidence="3 4">DSM 28650</strain>
    </source>
</reference>
<evidence type="ECO:0000313" key="3">
    <source>
        <dbReference type="EMBL" id="MBP2021526.1"/>
    </source>
</evidence>
<dbReference type="PROSITE" id="PS00061">
    <property type="entry name" value="ADH_SHORT"/>
    <property type="match status" value="1"/>
</dbReference>
<proteinExistence type="inferred from homology"/>
<dbReference type="PRINTS" id="PR00080">
    <property type="entry name" value="SDRFAMILY"/>
</dbReference>
<evidence type="ECO:0000256" key="2">
    <source>
        <dbReference type="RuleBase" id="RU000363"/>
    </source>
</evidence>
<organism evidence="3 4">
    <name type="scientific">Clostridium punense</name>
    <dbReference type="NCBI Taxonomy" id="1054297"/>
    <lineage>
        <taxon>Bacteria</taxon>
        <taxon>Bacillati</taxon>
        <taxon>Bacillota</taxon>
        <taxon>Clostridia</taxon>
        <taxon>Eubacteriales</taxon>
        <taxon>Clostridiaceae</taxon>
        <taxon>Clostridium</taxon>
    </lineage>
</organism>
<dbReference type="EMBL" id="JAGGLL010000008">
    <property type="protein sequence ID" value="MBP2021526.1"/>
    <property type="molecule type" value="Genomic_DNA"/>
</dbReference>
<dbReference type="InterPro" id="IPR002347">
    <property type="entry name" value="SDR_fam"/>
</dbReference>
<dbReference type="Proteomes" id="UP001519308">
    <property type="component" value="Unassembled WGS sequence"/>
</dbReference>
<dbReference type="InterPro" id="IPR020904">
    <property type="entry name" value="Sc_DH/Rdtase_CS"/>
</dbReference>
<dbReference type="InterPro" id="IPR036291">
    <property type="entry name" value="NAD(P)-bd_dom_sf"/>
</dbReference>
<gene>
    <name evidence="3" type="ORF">J2Z44_001322</name>
</gene>
<dbReference type="SUPFAM" id="SSF51735">
    <property type="entry name" value="NAD(P)-binding Rossmann-fold domains"/>
    <property type="match status" value="1"/>
</dbReference>
<dbReference type="PRINTS" id="PR00081">
    <property type="entry name" value="GDHRDH"/>
</dbReference>
<protein>
    <submittedName>
        <fullName evidence="3">Short-subunit dehydrogenase</fullName>
    </submittedName>
</protein>
<dbReference type="InterPro" id="IPR052625">
    <property type="entry name" value="Chl_b_Red"/>
</dbReference>
<accession>A0ABS4K336</accession>
<comment type="caution">
    <text evidence="3">The sequence shown here is derived from an EMBL/GenBank/DDBJ whole genome shotgun (WGS) entry which is preliminary data.</text>
</comment>